<sequence>MPSLNAAESPPTKGVSEPAHETQAVNGPDTLAESRATAFWRSHQSADLSALQWQADQGNAIAQRELGQAYLRCLPALASPADDYLRSARSMAANLSTAEERALLVGAAQFRLQQCQSLDGGQRVPAEAAALWIDAAATRGDVPAQAMAAFRSSGEGRPERIAAAWERALREADGRALHALLGSEDSAGFTRHLGTVVKPNDALAVMSVVACRMGAACQPGGEVMLELCLNAFHCSDRSFEELIFQPGELGDRELAIRAQIDSVVRVIVRMQALD</sequence>
<dbReference type="EMBL" id="JACSQS010000004">
    <property type="protein sequence ID" value="MBD7953830.1"/>
    <property type="molecule type" value="Genomic_DNA"/>
</dbReference>
<dbReference type="RefSeq" id="WP_191769893.1">
    <property type="nucleotide sequence ID" value="NZ_JACSQS010000004.1"/>
</dbReference>
<reference evidence="2 3" key="1">
    <citation type="submission" date="2020-08" db="EMBL/GenBank/DDBJ databases">
        <title>A Genomic Blueprint of the Chicken Gut Microbiome.</title>
        <authorList>
            <person name="Gilroy R."/>
            <person name="Ravi A."/>
            <person name="Getino M."/>
            <person name="Pursley I."/>
            <person name="Horton D.L."/>
            <person name="Alikhan N.-F."/>
            <person name="Baker D."/>
            <person name="Gharbi K."/>
            <person name="Hall N."/>
            <person name="Watson M."/>
            <person name="Adriaenssens E.M."/>
            <person name="Foster-Nyarko E."/>
            <person name="Jarju S."/>
            <person name="Secka A."/>
            <person name="Antonio M."/>
            <person name="Oren A."/>
            <person name="Chaudhuri R."/>
            <person name="La Ragione R.M."/>
            <person name="Hildebrand F."/>
            <person name="Pallen M.J."/>
        </authorList>
    </citation>
    <scope>NUCLEOTIDE SEQUENCE [LARGE SCALE GENOMIC DNA]</scope>
    <source>
        <strain evidence="2 3">Sa5BUN4</strain>
    </source>
</reference>
<proteinExistence type="predicted"/>
<protein>
    <submittedName>
        <fullName evidence="2">Uncharacterized protein</fullName>
    </submittedName>
</protein>
<evidence type="ECO:0000313" key="2">
    <source>
        <dbReference type="EMBL" id="MBD7953830.1"/>
    </source>
</evidence>
<name>A0A8X8K2C6_9GAMM</name>
<feature type="region of interest" description="Disordered" evidence="1">
    <location>
        <begin position="1"/>
        <end position="26"/>
    </location>
</feature>
<organism evidence="2 3">
    <name type="scientific">Stenotrophomonas lacuserhaii</name>
    <dbReference type="NCBI Taxonomy" id="2760084"/>
    <lineage>
        <taxon>Bacteria</taxon>
        <taxon>Pseudomonadati</taxon>
        <taxon>Pseudomonadota</taxon>
        <taxon>Gammaproteobacteria</taxon>
        <taxon>Lysobacterales</taxon>
        <taxon>Lysobacteraceae</taxon>
        <taxon>Stenotrophomonas</taxon>
    </lineage>
</organism>
<evidence type="ECO:0000256" key="1">
    <source>
        <dbReference type="SAM" id="MobiDB-lite"/>
    </source>
</evidence>
<accession>A0A8X8K2C6</accession>
<dbReference type="Proteomes" id="UP000636938">
    <property type="component" value="Unassembled WGS sequence"/>
</dbReference>
<dbReference type="AlphaFoldDB" id="A0A8X8K2C6"/>
<keyword evidence="3" id="KW-1185">Reference proteome</keyword>
<comment type="caution">
    <text evidence="2">The sequence shown here is derived from an EMBL/GenBank/DDBJ whole genome shotgun (WGS) entry which is preliminary data.</text>
</comment>
<gene>
    <name evidence="2" type="ORF">H9654_06365</name>
</gene>
<evidence type="ECO:0000313" key="3">
    <source>
        <dbReference type="Proteomes" id="UP000636938"/>
    </source>
</evidence>